<gene>
    <name evidence="1" type="ORF">BN1095_330345</name>
</gene>
<dbReference type="AlphaFoldDB" id="A0A069AS53"/>
<sequence>MISIQKWIMRELGVNYEANKNYRCCWTSFMSRHNSNNTWRI</sequence>
<accession>A0A069AS53</accession>
<protein>
    <submittedName>
        <fullName evidence="1">Uncharacterized protein</fullName>
    </submittedName>
</protein>
<evidence type="ECO:0000313" key="1">
    <source>
        <dbReference type="EMBL" id="CDT16698.1"/>
    </source>
</evidence>
<organism evidence="1">
    <name type="scientific">Clostridioides difficile</name>
    <name type="common">Peptoclostridium difficile</name>
    <dbReference type="NCBI Taxonomy" id="1496"/>
    <lineage>
        <taxon>Bacteria</taxon>
        <taxon>Bacillati</taxon>
        <taxon>Bacillota</taxon>
        <taxon>Clostridia</taxon>
        <taxon>Peptostreptococcales</taxon>
        <taxon>Peptostreptococcaceae</taxon>
        <taxon>Clostridioides</taxon>
    </lineage>
</organism>
<dbReference type="EMBL" id="LK932994">
    <property type="protein sequence ID" value="CDT16698.1"/>
    <property type="molecule type" value="Genomic_DNA"/>
</dbReference>
<proteinExistence type="predicted"/>
<reference evidence="1" key="1">
    <citation type="submission" date="2014-07" db="EMBL/GenBank/DDBJ databases">
        <authorList>
            <person name="Monot Marc"/>
        </authorList>
    </citation>
    <scope>NUCLEOTIDE SEQUENCE</scope>
    <source>
        <strain evidence="1">7032989</strain>
    </source>
</reference>
<name>A0A069AS53_CLODI</name>